<comment type="caution">
    <text evidence="3">The sequence shown here is derived from an EMBL/GenBank/DDBJ whole genome shotgun (WGS) entry which is preliminary data.</text>
</comment>
<protein>
    <submittedName>
        <fullName evidence="3">Uncharacterized protein</fullName>
    </submittedName>
</protein>
<proteinExistence type="predicted"/>
<sequence length="226" mass="24270">MLVNITSATPAFPYYLDYIEVESTSNASSTLLPLSTGSTSRPSPSVIPSATHWSANAKSNVIISVAGALVGVLILLGLLASVFYWRHWRKLRSAKEMDIDDYETIDRLPNVGATNVVPFTLSQESTPPVAGTSSEVGTRGAPRNSESIEPSPNPVSTPTPNNAAHRLPRKKHTTGREEGYSRSATRIDNMRSLPLVQASDEPTAANRTESGSVLDSLADPPPRYTP</sequence>
<name>A0A2R6NS32_9APHY</name>
<keyword evidence="2" id="KW-0472">Membrane</keyword>
<reference evidence="3 4" key="1">
    <citation type="submission" date="2018-02" db="EMBL/GenBank/DDBJ databases">
        <title>Genome sequence of the basidiomycete white-rot fungus Phlebia centrifuga.</title>
        <authorList>
            <person name="Granchi Z."/>
            <person name="Peng M."/>
            <person name="de Vries R.P."/>
            <person name="Hilden K."/>
            <person name="Makela M.R."/>
            <person name="Grigoriev I."/>
            <person name="Riley R."/>
        </authorList>
    </citation>
    <scope>NUCLEOTIDE SEQUENCE [LARGE SCALE GENOMIC DNA]</scope>
    <source>
        <strain evidence="3 4">FBCC195</strain>
    </source>
</reference>
<feature type="transmembrane region" description="Helical" evidence="2">
    <location>
        <begin position="61"/>
        <end position="85"/>
    </location>
</feature>
<evidence type="ECO:0000256" key="2">
    <source>
        <dbReference type="SAM" id="Phobius"/>
    </source>
</evidence>
<dbReference type="Proteomes" id="UP000186601">
    <property type="component" value="Unassembled WGS sequence"/>
</dbReference>
<organism evidence="3 4">
    <name type="scientific">Hermanssonia centrifuga</name>
    <dbReference type="NCBI Taxonomy" id="98765"/>
    <lineage>
        <taxon>Eukaryota</taxon>
        <taxon>Fungi</taxon>
        <taxon>Dikarya</taxon>
        <taxon>Basidiomycota</taxon>
        <taxon>Agaricomycotina</taxon>
        <taxon>Agaricomycetes</taxon>
        <taxon>Polyporales</taxon>
        <taxon>Meruliaceae</taxon>
        <taxon>Hermanssonia</taxon>
    </lineage>
</organism>
<evidence type="ECO:0000256" key="1">
    <source>
        <dbReference type="SAM" id="MobiDB-lite"/>
    </source>
</evidence>
<evidence type="ECO:0000313" key="4">
    <source>
        <dbReference type="Proteomes" id="UP000186601"/>
    </source>
</evidence>
<accession>A0A2R6NS32</accession>
<gene>
    <name evidence="3" type="ORF">PHLCEN_2v9264</name>
</gene>
<evidence type="ECO:0000313" key="3">
    <source>
        <dbReference type="EMBL" id="PSR75223.1"/>
    </source>
</evidence>
<keyword evidence="4" id="KW-1185">Reference proteome</keyword>
<dbReference type="EMBL" id="MLYV02000917">
    <property type="protein sequence ID" value="PSR75223.1"/>
    <property type="molecule type" value="Genomic_DNA"/>
</dbReference>
<feature type="compositionally biased region" description="Polar residues" evidence="1">
    <location>
        <begin position="120"/>
        <end position="136"/>
    </location>
</feature>
<dbReference type="AlphaFoldDB" id="A0A2R6NS32"/>
<keyword evidence="2" id="KW-0812">Transmembrane</keyword>
<keyword evidence="2" id="KW-1133">Transmembrane helix</keyword>
<feature type="region of interest" description="Disordered" evidence="1">
    <location>
        <begin position="119"/>
        <end position="226"/>
    </location>
</feature>